<evidence type="ECO:0000256" key="3">
    <source>
        <dbReference type="ARBA" id="ARBA00022630"/>
    </source>
</evidence>
<proteinExistence type="inferred from homology"/>
<keyword evidence="3" id="KW-0285">Flavoprotein</keyword>
<dbReference type="PANTHER" id="PTHR22893:SF112">
    <property type="entry name" value="12-OXOPHYTODIENOATE REDUCTASE 3"/>
    <property type="match status" value="1"/>
</dbReference>
<dbReference type="SUPFAM" id="SSF51395">
    <property type="entry name" value="FMN-linked oxidoreductases"/>
    <property type="match status" value="1"/>
</dbReference>
<evidence type="ECO:0000256" key="6">
    <source>
        <dbReference type="ARBA" id="ARBA00023002"/>
    </source>
</evidence>
<dbReference type="InterPro" id="IPR013785">
    <property type="entry name" value="Aldolase_TIM"/>
</dbReference>
<feature type="region of interest" description="Disordered" evidence="7">
    <location>
        <begin position="400"/>
        <end position="419"/>
    </location>
</feature>
<evidence type="ECO:0000256" key="4">
    <source>
        <dbReference type="ARBA" id="ARBA00022643"/>
    </source>
</evidence>
<dbReference type="GO" id="GO:0016628">
    <property type="term" value="F:oxidoreductase activity, acting on the CH-CH group of donors, NAD or NADP as acceptor"/>
    <property type="evidence" value="ECO:0007669"/>
    <property type="project" value="UniProtKB-ARBA"/>
</dbReference>
<dbReference type="GO" id="GO:0010181">
    <property type="term" value="F:FMN binding"/>
    <property type="evidence" value="ECO:0007669"/>
    <property type="project" value="InterPro"/>
</dbReference>
<dbReference type="CDD" id="cd02933">
    <property type="entry name" value="OYE_like_FMN"/>
    <property type="match status" value="1"/>
</dbReference>
<evidence type="ECO:0000256" key="1">
    <source>
        <dbReference type="ARBA" id="ARBA00001917"/>
    </source>
</evidence>
<evidence type="ECO:0000256" key="2">
    <source>
        <dbReference type="ARBA" id="ARBA00005979"/>
    </source>
</evidence>
<evidence type="ECO:0000256" key="5">
    <source>
        <dbReference type="ARBA" id="ARBA00022857"/>
    </source>
</evidence>
<evidence type="ECO:0000259" key="8">
    <source>
        <dbReference type="Pfam" id="PF00724"/>
    </source>
</evidence>
<dbReference type="FunFam" id="3.20.20.70:FF:000059">
    <property type="entry name" value="N-ethylmaleimide reductase, FMN-linked"/>
    <property type="match status" value="1"/>
</dbReference>
<reference evidence="9" key="1">
    <citation type="submission" date="2021-01" db="EMBL/GenBank/DDBJ databases">
        <title>Adiantum capillus-veneris genome.</title>
        <authorList>
            <person name="Fang Y."/>
            <person name="Liao Q."/>
        </authorList>
    </citation>
    <scope>NUCLEOTIDE SEQUENCE</scope>
    <source>
        <strain evidence="9">H3</strain>
        <tissue evidence="9">Leaf</tissue>
    </source>
</reference>
<dbReference type="GO" id="GO:0005829">
    <property type="term" value="C:cytosol"/>
    <property type="evidence" value="ECO:0007669"/>
    <property type="project" value="UniProtKB-ARBA"/>
</dbReference>
<dbReference type="PANTHER" id="PTHR22893">
    <property type="entry name" value="NADH OXIDOREDUCTASE-RELATED"/>
    <property type="match status" value="1"/>
</dbReference>
<evidence type="ECO:0000313" key="9">
    <source>
        <dbReference type="EMBL" id="KAI5066376.1"/>
    </source>
</evidence>
<keyword evidence="4" id="KW-0288">FMN</keyword>
<evidence type="ECO:0000256" key="7">
    <source>
        <dbReference type="SAM" id="MobiDB-lite"/>
    </source>
</evidence>
<feature type="compositionally biased region" description="Basic and acidic residues" evidence="7">
    <location>
        <begin position="403"/>
        <end position="415"/>
    </location>
</feature>
<comment type="caution">
    <text evidence="9">The sequence shown here is derived from an EMBL/GenBank/DDBJ whole genome shotgun (WGS) entry which is preliminary data.</text>
</comment>
<gene>
    <name evidence="9" type="ORF">GOP47_0019000</name>
</gene>
<dbReference type="AlphaFoldDB" id="A0A9D4UFN0"/>
<dbReference type="Pfam" id="PF00724">
    <property type="entry name" value="Oxidored_FMN"/>
    <property type="match status" value="1"/>
</dbReference>
<feature type="region of interest" description="Disordered" evidence="7">
    <location>
        <begin position="438"/>
        <end position="457"/>
    </location>
</feature>
<dbReference type="InterPro" id="IPR001155">
    <property type="entry name" value="OxRdtase_FMN_N"/>
</dbReference>
<organism evidence="9 10">
    <name type="scientific">Adiantum capillus-veneris</name>
    <name type="common">Maidenhair fern</name>
    <dbReference type="NCBI Taxonomy" id="13818"/>
    <lineage>
        <taxon>Eukaryota</taxon>
        <taxon>Viridiplantae</taxon>
        <taxon>Streptophyta</taxon>
        <taxon>Embryophyta</taxon>
        <taxon>Tracheophyta</taxon>
        <taxon>Polypodiopsida</taxon>
        <taxon>Polypodiidae</taxon>
        <taxon>Polypodiales</taxon>
        <taxon>Pteridineae</taxon>
        <taxon>Pteridaceae</taxon>
        <taxon>Vittarioideae</taxon>
        <taxon>Adiantum</taxon>
    </lineage>
</organism>
<name>A0A9D4UFN0_ADICA</name>
<dbReference type="Proteomes" id="UP000886520">
    <property type="component" value="Chromosome 18"/>
</dbReference>
<dbReference type="InterPro" id="IPR045247">
    <property type="entry name" value="Oye-like"/>
</dbReference>
<keyword evidence="5" id="KW-0521">NADP</keyword>
<sequence>MPYTHNSPAHDSHTQLHAHYHDDISTNLLAPLRLGDEFELSHRVVLAPVTRCRALHYVPQPAHVKYYGERTTPGGLLITEGAAICQQGIGFPHSPGIWSEEQLQAWSEVVQAVHDRGGYIFCQLWHVGRASHTYYQPDGELSLPVSSTSTRVPQPWSIRLPEGTMSEYSKPRALHKHEIPMVVQQFQQAARNAKCAGFDGVEIHCAHGYLVDQFLKDGINNRDDEYGGSVENRCRFALEVIEAVAEEMGEQRTAVRISPIIDHLGATDSNPRALGLHLISHLNDMNLAYLHVTEPRFTNQGLKPSSEDDRHDDLLLLLREAFKGKMMLSGGYDRRSGMDAIRSGVADLISYGRLFISNPDLPLRFAIEAGLNAYDRSTFYTHDQVKGYLDYNRLSSDEVEQGWARRREESRTDQKGRRKQLLRVHISNKCGPAWGGASGALLPSSPATPIAAGSPRP</sequence>
<dbReference type="EMBL" id="JABFUD020000018">
    <property type="protein sequence ID" value="KAI5066376.1"/>
    <property type="molecule type" value="Genomic_DNA"/>
</dbReference>
<dbReference type="Gene3D" id="3.20.20.70">
    <property type="entry name" value="Aldolase class I"/>
    <property type="match status" value="1"/>
</dbReference>
<keyword evidence="10" id="KW-1185">Reference proteome</keyword>
<comment type="similarity">
    <text evidence="2">Belongs to the NADH:flavin oxidoreductase/NADH oxidase family.</text>
</comment>
<keyword evidence="6" id="KW-0560">Oxidoreductase</keyword>
<evidence type="ECO:0000313" key="10">
    <source>
        <dbReference type="Proteomes" id="UP000886520"/>
    </source>
</evidence>
<accession>A0A9D4UFN0</accession>
<dbReference type="OrthoDB" id="1663137at2759"/>
<comment type="cofactor">
    <cofactor evidence="1">
        <name>FMN</name>
        <dbReference type="ChEBI" id="CHEBI:58210"/>
    </cofactor>
</comment>
<protein>
    <recommendedName>
        <fullName evidence="8">NADH:flavin oxidoreductase/NADH oxidase N-terminal domain-containing protein</fullName>
    </recommendedName>
</protein>
<feature type="domain" description="NADH:flavin oxidoreductase/NADH oxidase N-terminal" evidence="8">
    <location>
        <begin position="28"/>
        <end position="365"/>
    </location>
</feature>